<evidence type="ECO:0000256" key="1">
    <source>
        <dbReference type="SAM" id="MobiDB-lite"/>
    </source>
</evidence>
<proteinExistence type="predicted"/>
<sequence length="151" mass="17017">MTDPVADPPEKRLLPSLPNRDPRLGEIRWSRWEPVVQILCRGTRSRSSVDLRDGSCSTCSHPGPLVQSVGSTWYTPPPLRRITRRSNVAAGVRPESEPARAEPYWCHSHFAVRCPACDETFVYLLGGFSESGEFTELEAFYVPPREQGMLF</sequence>
<protein>
    <recommendedName>
        <fullName evidence="4">CULT domain-containing protein</fullName>
    </recommendedName>
</protein>
<dbReference type="RefSeq" id="WP_381728999.1">
    <property type="nucleotide sequence ID" value="NZ_JBHVBU010000240.1"/>
</dbReference>
<keyword evidence="3" id="KW-1185">Reference proteome</keyword>
<reference evidence="2 3" key="1">
    <citation type="submission" date="2024-09" db="EMBL/GenBank/DDBJ databases">
        <title>The Natural Products Discovery Center: Release of the First 8490 Sequenced Strains for Exploring Actinobacteria Biosynthetic Diversity.</title>
        <authorList>
            <person name="Kalkreuter E."/>
            <person name="Kautsar S.A."/>
            <person name="Yang D."/>
            <person name="Bader C.D."/>
            <person name="Teijaro C.N."/>
            <person name="Fluegel L."/>
            <person name="Davis C.M."/>
            <person name="Simpson J.R."/>
            <person name="Lauterbach L."/>
            <person name="Steele A.D."/>
            <person name="Gui C."/>
            <person name="Meng S."/>
            <person name="Li G."/>
            <person name="Viehrig K."/>
            <person name="Ye F."/>
            <person name="Su P."/>
            <person name="Kiefer A.F."/>
            <person name="Nichols A."/>
            <person name="Cepeda A.J."/>
            <person name="Yan W."/>
            <person name="Fan B."/>
            <person name="Jiang Y."/>
            <person name="Adhikari A."/>
            <person name="Zheng C.-J."/>
            <person name="Schuster L."/>
            <person name="Cowan T.M."/>
            <person name="Smanski M.J."/>
            <person name="Chevrette M.G."/>
            <person name="De Carvalho L.P.S."/>
            <person name="Shen B."/>
        </authorList>
    </citation>
    <scope>NUCLEOTIDE SEQUENCE [LARGE SCALE GENOMIC DNA]</scope>
    <source>
        <strain evidence="2 3">NPDC057399</strain>
    </source>
</reference>
<accession>A0ABW6JU07</accession>
<dbReference type="EMBL" id="JBHVBU010000240">
    <property type="protein sequence ID" value="MFE7968147.1"/>
    <property type="molecule type" value="Genomic_DNA"/>
</dbReference>
<evidence type="ECO:0008006" key="4">
    <source>
        <dbReference type="Google" id="ProtNLM"/>
    </source>
</evidence>
<gene>
    <name evidence="2" type="ORF">ACFU0X_34810</name>
</gene>
<comment type="caution">
    <text evidence="2">The sequence shown here is derived from an EMBL/GenBank/DDBJ whole genome shotgun (WGS) entry which is preliminary data.</text>
</comment>
<name>A0ABW6JU07_STRCE</name>
<organism evidence="2 3">
    <name type="scientific">Streptomyces cellulosae</name>
    <dbReference type="NCBI Taxonomy" id="1968"/>
    <lineage>
        <taxon>Bacteria</taxon>
        <taxon>Bacillati</taxon>
        <taxon>Actinomycetota</taxon>
        <taxon>Actinomycetes</taxon>
        <taxon>Kitasatosporales</taxon>
        <taxon>Streptomycetaceae</taxon>
        <taxon>Streptomyces</taxon>
    </lineage>
</organism>
<evidence type="ECO:0000313" key="2">
    <source>
        <dbReference type="EMBL" id="MFE7968147.1"/>
    </source>
</evidence>
<dbReference type="Proteomes" id="UP001600650">
    <property type="component" value="Unassembled WGS sequence"/>
</dbReference>
<evidence type="ECO:0000313" key="3">
    <source>
        <dbReference type="Proteomes" id="UP001600650"/>
    </source>
</evidence>
<feature type="region of interest" description="Disordered" evidence="1">
    <location>
        <begin position="1"/>
        <end position="23"/>
    </location>
</feature>